<feature type="domain" description="Aminotransferase class I/classII large" evidence="10">
    <location>
        <begin position="32"/>
        <end position="359"/>
    </location>
</feature>
<proteinExistence type="inferred from homology"/>
<dbReference type="GO" id="GO:0030170">
    <property type="term" value="F:pyridoxal phosphate binding"/>
    <property type="evidence" value="ECO:0007669"/>
    <property type="project" value="InterPro"/>
</dbReference>
<gene>
    <name evidence="9 11" type="primary">hisC</name>
    <name evidence="11" type="ORF">ROR02_13380</name>
</gene>
<evidence type="ECO:0000313" key="11">
    <source>
        <dbReference type="EMBL" id="GEO81207.1"/>
    </source>
</evidence>
<organism evidence="11 12">
    <name type="scientific">Pararhodospirillum oryzae</name>
    <dbReference type="NCBI Taxonomy" id="478448"/>
    <lineage>
        <taxon>Bacteria</taxon>
        <taxon>Pseudomonadati</taxon>
        <taxon>Pseudomonadota</taxon>
        <taxon>Alphaproteobacteria</taxon>
        <taxon>Rhodospirillales</taxon>
        <taxon>Rhodospirillaceae</taxon>
        <taxon>Pararhodospirillum</taxon>
    </lineage>
</organism>
<dbReference type="InterPro" id="IPR004839">
    <property type="entry name" value="Aminotransferase_I/II_large"/>
</dbReference>
<keyword evidence="9" id="KW-0028">Amino-acid biosynthesis</keyword>
<keyword evidence="12" id="KW-1185">Reference proteome</keyword>
<comment type="similarity">
    <text evidence="3 9">Belongs to the class-II pyridoxal-phosphate-dependent aminotransferase family. Histidinol-phosphate aminotransferase subfamily.</text>
</comment>
<keyword evidence="9" id="KW-0368">Histidine biosynthesis</keyword>
<dbReference type="PANTHER" id="PTHR43643:SF3">
    <property type="entry name" value="HISTIDINOL-PHOSPHATE AMINOTRANSFERASE"/>
    <property type="match status" value="1"/>
</dbReference>
<comment type="caution">
    <text evidence="11">The sequence shown here is derived from an EMBL/GenBank/DDBJ whole genome shotgun (WGS) entry which is preliminary data.</text>
</comment>
<evidence type="ECO:0000256" key="5">
    <source>
        <dbReference type="ARBA" id="ARBA00022576"/>
    </source>
</evidence>
<dbReference type="EMBL" id="BJZO01000029">
    <property type="protein sequence ID" value="GEO81207.1"/>
    <property type="molecule type" value="Genomic_DNA"/>
</dbReference>
<keyword evidence="7 9" id="KW-0663">Pyridoxal phosphate</keyword>
<dbReference type="SUPFAM" id="SSF53383">
    <property type="entry name" value="PLP-dependent transferases"/>
    <property type="match status" value="1"/>
</dbReference>
<evidence type="ECO:0000256" key="3">
    <source>
        <dbReference type="ARBA" id="ARBA00007970"/>
    </source>
</evidence>
<dbReference type="EC" id="2.6.1.9" evidence="9"/>
<dbReference type="PANTHER" id="PTHR43643">
    <property type="entry name" value="HISTIDINOL-PHOSPHATE AMINOTRANSFERASE 2"/>
    <property type="match status" value="1"/>
</dbReference>
<name>A0A512H6Y1_9PROT</name>
<dbReference type="Proteomes" id="UP000321567">
    <property type="component" value="Unassembled WGS sequence"/>
</dbReference>
<evidence type="ECO:0000256" key="4">
    <source>
        <dbReference type="ARBA" id="ARBA00011738"/>
    </source>
</evidence>
<sequence>MPQHSVPQPRPGIMDISPYVGGESSVPGVSRIIKLASNEGALGASPRAREALARVGATAHLYPDGGSVAVREAIGRRFGLDPARIVCGAGSDELIGLLVRAYAGPGDTIVQSAYGFLMYAIYARSAGVEPLLAPETNLTTDIDAMLATVKPSTRLVFLANPNNPTGTLIDSNTVRRLREGLRDDIILVLDSAYAEFVGRNDYDPGQALVDSHPNTVMLRTFSKIHGMGGLRLGWAYGPEHIIDVLNRMRGPFNVSSAAQVAGEAAIADVAFQQMAQEHNTYWRTWTAERLRGLGLTVTDSACNFLLVHFDPEGPRSVAPADAYLRQNGLICRRVAGYGLPHALRITIGRDDEMQFLIETLTAFMDGGGSA</sequence>
<evidence type="ECO:0000256" key="8">
    <source>
        <dbReference type="ARBA" id="ARBA00047481"/>
    </source>
</evidence>
<comment type="pathway">
    <text evidence="2 9">Amino-acid biosynthesis; L-histidine biosynthesis; L-histidine from 5-phospho-alpha-D-ribose 1-diphosphate: step 7/9.</text>
</comment>
<evidence type="ECO:0000259" key="10">
    <source>
        <dbReference type="Pfam" id="PF00155"/>
    </source>
</evidence>
<evidence type="ECO:0000256" key="1">
    <source>
        <dbReference type="ARBA" id="ARBA00001933"/>
    </source>
</evidence>
<feature type="modified residue" description="N6-(pyridoxal phosphate)lysine" evidence="9">
    <location>
        <position position="223"/>
    </location>
</feature>
<evidence type="ECO:0000256" key="6">
    <source>
        <dbReference type="ARBA" id="ARBA00022679"/>
    </source>
</evidence>
<protein>
    <recommendedName>
        <fullName evidence="9">Histidinol-phosphate aminotransferase</fullName>
        <ecNumber evidence="9">2.6.1.9</ecNumber>
    </recommendedName>
    <alternativeName>
        <fullName evidence="9">Imidazole acetol-phosphate transaminase</fullName>
    </alternativeName>
</protein>
<comment type="catalytic activity">
    <reaction evidence="8 9">
        <text>L-histidinol phosphate + 2-oxoglutarate = 3-(imidazol-4-yl)-2-oxopropyl phosphate + L-glutamate</text>
        <dbReference type="Rhea" id="RHEA:23744"/>
        <dbReference type="ChEBI" id="CHEBI:16810"/>
        <dbReference type="ChEBI" id="CHEBI:29985"/>
        <dbReference type="ChEBI" id="CHEBI:57766"/>
        <dbReference type="ChEBI" id="CHEBI:57980"/>
        <dbReference type="EC" id="2.6.1.9"/>
    </reaction>
</comment>
<keyword evidence="5 9" id="KW-0032">Aminotransferase</keyword>
<comment type="cofactor">
    <cofactor evidence="1 9">
        <name>pyridoxal 5'-phosphate</name>
        <dbReference type="ChEBI" id="CHEBI:597326"/>
    </cofactor>
</comment>
<dbReference type="InterPro" id="IPR005861">
    <property type="entry name" value="HisP_aminotrans"/>
</dbReference>
<evidence type="ECO:0000256" key="9">
    <source>
        <dbReference type="HAMAP-Rule" id="MF_01023"/>
    </source>
</evidence>
<dbReference type="Gene3D" id="3.40.640.10">
    <property type="entry name" value="Type I PLP-dependent aspartate aminotransferase-like (Major domain)"/>
    <property type="match status" value="1"/>
</dbReference>
<dbReference type="InterPro" id="IPR050106">
    <property type="entry name" value="HistidinolP_aminotransfase"/>
</dbReference>
<dbReference type="CDD" id="cd00609">
    <property type="entry name" value="AAT_like"/>
    <property type="match status" value="1"/>
</dbReference>
<dbReference type="GO" id="GO:0000105">
    <property type="term" value="P:L-histidine biosynthetic process"/>
    <property type="evidence" value="ECO:0007669"/>
    <property type="project" value="UniProtKB-UniRule"/>
</dbReference>
<dbReference type="InterPro" id="IPR015421">
    <property type="entry name" value="PyrdxlP-dep_Trfase_major"/>
</dbReference>
<dbReference type="Gene3D" id="3.90.1150.10">
    <property type="entry name" value="Aspartate Aminotransferase, domain 1"/>
    <property type="match status" value="1"/>
</dbReference>
<dbReference type="OrthoDB" id="9809616at2"/>
<dbReference type="UniPathway" id="UPA00031">
    <property type="reaction ID" value="UER00012"/>
</dbReference>
<accession>A0A512H6Y1</accession>
<dbReference type="RefSeq" id="WP_147163248.1">
    <property type="nucleotide sequence ID" value="NZ_BJZO01000029.1"/>
</dbReference>
<dbReference type="AlphaFoldDB" id="A0A512H6Y1"/>
<dbReference type="GO" id="GO:0004400">
    <property type="term" value="F:histidinol-phosphate transaminase activity"/>
    <property type="evidence" value="ECO:0007669"/>
    <property type="project" value="UniProtKB-UniRule"/>
</dbReference>
<dbReference type="InterPro" id="IPR015424">
    <property type="entry name" value="PyrdxlP-dep_Trfase"/>
</dbReference>
<keyword evidence="6 9" id="KW-0808">Transferase</keyword>
<comment type="subunit">
    <text evidence="4 9">Homodimer.</text>
</comment>
<dbReference type="Pfam" id="PF00155">
    <property type="entry name" value="Aminotran_1_2"/>
    <property type="match status" value="1"/>
</dbReference>
<reference evidence="11 12" key="1">
    <citation type="submission" date="2019-07" db="EMBL/GenBank/DDBJ databases">
        <title>Whole genome shotgun sequence of Rhodospirillum oryzae NBRC 107573.</title>
        <authorList>
            <person name="Hosoyama A."/>
            <person name="Uohara A."/>
            <person name="Ohji S."/>
            <person name="Ichikawa N."/>
        </authorList>
    </citation>
    <scope>NUCLEOTIDE SEQUENCE [LARGE SCALE GENOMIC DNA]</scope>
    <source>
        <strain evidence="11 12">NBRC 107573</strain>
    </source>
</reference>
<dbReference type="HAMAP" id="MF_01023">
    <property type="entry name" value="HisC_aminotrans_2"/>
    <property type="match status" value="1"/>
</dbReference>
<evidence type="ECO:0000256" key="2">
    <source>
        <dbReference type="ARBA" id="ARBA00005011"/>
    </source>
</evidence>
<evidence type="ECO:0000313" key="12">
    <source>
        <dbReference type="Proteomes" id="UP000321567"/>
    </source>
</evidence>
<dbReference type="InterPro" id="IPR015422">
    <property type="entry name" value="PyrdxlP-dep_Trfase_small"/>
</dbReference>
<evidence type="ECO:0000256" key="7">
    <source>
        <dbReference type="ARBA" id="ARBA00022898"/>
    </source>
</evidence>